<dbReference type="EMBL" id="UIGY01000029">
    <property type="protein sequence ID" value="SUZ08827.1"/>
    <property type="molecule type" value="Genomic_DNA"/>
</dbReference>
<name>A0A381L5H0_BLUGR</name>
<feature type="chain" id="PRO_5016806025" evidence="1">
    <location>
        <begin position="22"/>
        <end position="114"/>
    </location>
</feature>
<feature type="signal peptide" evidence="1">
    <location>
        <begin position="1"/>
        <end position="21"/>
    </location>
</feature>
<evidence type="ECO:0000256" key="1">
    <source>
        <dbReference type="SAM" id="SignalP"/>
    </source>
</evidence>
<reference evidence="2" key="1">
    <citation type="submission" date="2018-07" db="EMBL/GenBank/DDBJ databases">
        <authorList>
            <person name="Quirk P.G."/>
            <person name="Krulwich T.A."/>
        </authorList>
    </citation>
    <scope>NUCLEOTIDE SEQUENCE</scope>
    <source>
        <strain evidence="2">96224</strain>
    </source>
</reference>
<proteinExistence type="predicted"/>
<protein>
    <submittedName>
        <fullName evidence="2">BgtE-20079</fullName>
    </submittedName>
</protein>
<organism evidence="2">
    <name type="scientific">Blumeria graminis f. sp. tritici 96224</name>
    <dbReference type="NCBI Taxonomy" id="1268274"/>
    <lineage>
        <taxon>Eukaryota</taxon>
        <taxon>Fungi</taxon>
        <taxon>Dikarya</taxon>
        <taxon>Ascomycota</taxon>
        <taxon>Pezizomycotina</taxon>
        <taxon>Leotiomycetes</taxon>
        <taxon>Erysiphales</taxon>
        <taxon>Erysiphaceae</taxon>
        <taxon>Blumeria</taxon>
    </lineage>
</organism>
<gene>
    <name evidence="2" type="ORF">BGT96224V2_LOCUS2000</name>
</gene>
<keyword evidence="1" id="KW-0732">Signal</keyword>
<accession>A0A381L5H0</accession>
<evidence type="ECO:0000313" key="2">
    <source>
        <dbReference type="EMBL" id="SUZ08827.1"/>
    </source>
</evidence>
<dbReference type="AlphaFoldDB" id="A0A381L5H0"/>
<sequence length="114" mass="12756">MKSTTLASVTVFLSMSFLAHALTGYDCEGENVSHEVIMGQVNKSYDDRARQNPEDTFFTNSRSFRGVEFPFRVSGAPASQSTVLIYFNNGREVLNVYLITSGNRIMCSPVKEWS</sequence>